<dbReference type="InterPro" id="IPR045232">
    <property type="entry name" value="FAM234"/>
</dbReference>
<feature type="active site" description="Charge relay system" evidence="6">
    <location>
        <position position="383"/>
    </location>
</feature>
<dbReference type="InterPro" id="IPR013517">
    <property type="entry name" value="FG-GAP"/>
</dbReference>
<protein>
    <submittedName>
        <fullName evidence="9">Alkaline serine protease</fullName>
    </submittedName>
</protein>
<keyword evidence="2" id="KW-0812">Transmembrane</keyword>
<feature type="active site" description="Charge relay system" evidence="6">
    <location>
        <position position="234"/>
    </location>
</feature>
<evidence type="ECO:0000313" key="10">
    <source>
        <dbReference type="Proteomes" id="UP000067626"/>
    </source>
</evidence>
<dbReference type="EMBL" id="CP012159">
    <property type="protein sequence ID" value="AKT38733.1"/>
    <property type="molecule type" value="Genomic_DNA"/>
</dbReference>
<dbReference type="Gene3D" id="2.130.10.130">
    <property type="entry name" value="Integrin alpha, N-terminal"/>
    <property type="match status" value="1"/>
</dbReference>
<proteinExistence type="inferred from homology"/>
<feature type="signal peptide" evidence="7">
    <location>
        <begin position="1"/>
        <end position="29"/>
    </location>
</feature>
<keyword evidence="4" id="KW-1133">Transmembrane helix</keyword>
<evidence type="ECO:0000256" key="7">
    <source>
        <dbReference type="SAM" id="SignalP"/>
    </source>
</evidence>
<keyword evidence="6" id="KW-0378">Hydrolase</keyword>
<dbReference type="RefSeq" id="WP_050430925.1">
    <property type="nucleotide sequence ID" value="NZ_CP012159.1"/>
</dbReference>
<evidence type="ECO:0000256" key="4">
    <source>
        <dbReference type="ARBA" id="ARBA00022989"/>
    </source>
</evidence>
<name>A0A0K1EDT6_CHOCO</name>
<keyword evidence="3 7" id="KW-0732">Signal</keyword>
<dbReference type="STRING" id="52.CMC5_028770"/>
<gene>
    <name evidence="9" type="ORF">CMC5_028770</name>
</gene>
<dbReference type="PANTHER" id="PTHR21419:SF30">
    <property type="entry name" value="IG-LIKE DOMAIN-CONTAINING PROTEIN"/>
    <property type="match status" value="1"/>
</dbReference>
<sequence>MHRARHLPLTSLLALVMGAGALVPGGASAAWPPPPTATAADMATPQHWPNDPAYAYSSESDGQWNYYSFVPDPSGFITPRPEETASGMSIDLAWRLTTGDPRVRIAITDSGIHWDEPDLVEQVWLNHRELTSHKPRTANDDPCGGEGELAGFDCNGDGKLTVADYRDTPSLQPPPSSTSVRGDLNGNGHLDAGDLILNFSDGIDDDQNGYIDDIAGWDFFKDDNDPHDDTRYGHGTGQARDSVAQANNGIGGAGACPDCRFIPLRVGDSFIADASDFAQALAYAADNGASVVQCALGTIDNTRFTQAALDYAYKNGVLVITSMADESSRHHNHPATSNHTLPVHAIRYDGASATASSTYLDFHPCSNYGGQNFLSASGKGCSSEATGQLSGIAGLLYAASLKYSVPLSPGEAQSLLFMTADDIDKPESREQGSPYAWSQRGFDQRFGYGRVNANRAVEAIRDRRIPPAVDITSPLWFQVLYEDRVSGPIPIQGTVSARRATAYDYVVEWAPGVQPFDDAFTVLAQANNIPSTIVSGEQGPLANLELRSVQFSPEQARDPDSPRGENDRAITVRVRSVAHYGGDIGDVPGELRRTYYIHRDPTLLRGFPIHLGGSDTGSDSGEGSPKMADVDGDGIRDLVFPTAGGEVHVLRITPTGPIPLAGFPFRTAIIDGLADPASQPARPSYLTAPAYKSGDLRPDLAREAIVSSPAVDDLDGDGHVEIVVSTWPGTLYVIGHDGQPKPGWPRRLPDIPSCPLDPAAPVVTPCMSPEARITRGTFASPVLVDLDGDGALDIVQAAFDGQIHAFDAAGNDLPGFPVALHYTGPLADEPARSRILTTPAVGDFNDDGIPDLLVGSSEQLGDDGNAGAVYLVDGRGNEAPDGPILPGWPVTMTSFELFPLIGEGIPNAGAIARFDDTLATITHGQGASPLVLPARPGDQRTLTDLPANALPVQPDGTRGLALGSDFGPASTAHRPNSFLPLFAQPSVGDLDQDGVPDIVTSGGSLALAGLLQGGARIPGDHHLLAMWSGKTGAMLPGSPVVLEDYTFFNNQAIADLNDDGYPEVLTGTGGYFLRAVDACGREATGFPKFTGQWIISTPALGDLDGDGFLDVAVGTRDGWLYAWHTDAPTDTRIEWESFHHDNRNTGNLETPLTQGSSRMAATPLTPEMCAPPPTAAPPSLRPIGGCTCTAPGHDPAADSARHGSALLLPLAALTALAARRRQRRSSFRS</sequence>
<evidence type="ECO:0000256" key="5">
    <source>
        <dbReference type="ARBA" id="ARBA00023136"/>
    </source>
</evidence>
<evidence type="ECO:0000256" key="1">
    <source>
        <dbReference type="ARBA" id="ARBA00004167"/>
    </source>
</evidence>
<feature type="domain" description="Peptidase S8/S53" evidence="8">
    <location>
        <begin position="103"/>
        <end position="449"/>
    </location>
</feature>
<organism evidence="9 10">
    <name type="scientific">Chondromyces crocatus</name>
    <dbReference type="NCBI Taxonomy" id="52"/>
    <lineage>
        <taxon>Bacteria</taxon>
        <taxon>Pseudomonadati</taxon>
        <taxon>Myxococcota</taxon>
        <taxon>Polyangia</taxon>
        <taxon>Polyangiales</taxon>
        <taxon>Polyangiaceae</taxon>
        <taxon>Chondromyces</taxon>
    </lineage>
</organism>
<dbReference type="SUPFAM" id="SSF69318">
    <property type="entry name" value="Integrin alpha N-terminal domain"/>
    <property type="match status" value="1"/>
</dbReference>
<comment type="similarity">
    <text evidence="6">Belongs to the peptidase S8 family.</text>
</comment>
<dbReference type="GO" id="GO:0016020">
    <property type="term" value="C:membrane"/>
    <property type="evidence" value="ECO:0007669"/>
    <property type="project" value="UniProtKB-SubCell"/>
</dbReference>
<keyword evidence="6" id="KW-0720">Serine protease</keyword>
<evidence type="ECO:0000256" key="2">
    <source>
        <dbReference type="ARBA" id="ARBA00022692"/>
    </source>
</evidence>
<dbReference type="Pfam" id="PF01839">
    <property type="entry name" value="FG-GAP"/>
    <property type="match status" value="1"/>
</dbReference>
<evidence type="ECO:0000256" key="3">
    <source>
        <dbReference type="ARBA" id="ARBA00022729"/>
    </source>
</evidence>
<feature type="chain" id="PRO_5005459283" evidence="7">
    <location>
        <begin position="30"/>
        <end position="1229"/>
    </location>
</feature>
<feature type="active site" description="Charge relay system" evidence="6">
    <location>
        <position position="109"/>
    </location>
</feature>
<evidence type="ECO:0000259" key="8">
    <source>
        <dbReference type="Pfam" id="PF00082"/>
    </source>
</evidence>
<dbReference type="InterPro" id="IPR036852">
    <property type="entry name" value="Peptidase_S8/S53_dom_sf"/>
</dbReference>
<comment type="subcellular location">
    <subcellularLocation>
        <location evidence="1">Membrane</location>
        <topology evidence="1">Single-pass membrane protein</topology>
    </subcellularLocation>
</comment>
<dbReference type="InterPro" id="IPR018247">
    <property type="entry name" value="EF_Hand_1_Ca_BS"/>
</dbReference>
<reference evidence="9 10" key="1">
    <citation type="submission" date="2015-07" db="EMBL/GenBank/DDBJ databases">
        <title>Genome analysis of myxobacterium Chondromyces crocatus Cm c5 reveals a high potential for natural compound synthesis and the genetic basis for the loss of fruiting body formation.</title>
        <authorList>
            <person name="Zaburannyi N."/>
            <person name="Bunk B."/>
            <person name="Maier J."/>
            <person name="Overmann J."/>
            <person name="Mueller R."/>
        </authorList>
    </citation>
    <scope>NUCLEOTIDE SEQUENCE [LARGE SCALE GENOMIC DNA]</scope>
    <source>
        <strain evidence="9 10">Cm c5</strain>
    </source>
</reference>
<dbReference type="GO" id="GO:0006508">
    <property type="term" value="P:proteolysis"/>
    <property type="evidence" value="ECO:0007669"/>
    <property type="project" value="UniProtKB-KW"/>
</dbReference>
<dbReference type="PROSITE" id="PS51892">
    <property type="entry name" value="SUBTILASE"/>
    <property type="match status" value="1"/>
</dbReference>
<dbReference type="OrthoDB" id="9765693at2"/>
<dbReference type="Pfam" id="PF00082">
    <property type="entry name" value="Peptidase_S8"/>
    <property type="match status" value="1"/>
</dbReference>
<keyword evidence="5" id="KW-0472">Membrane</keyword>
<evidence type="ECO:0000313" key="9">
    <source>
        <dbReference type="EMBL" id="AKT38733.1"/>
    </source>
</evidence>
<dbReference type="Proteomes" id="UP000067626">
    <property type="component" value="Chromosome"/>
</dbReference>
<dbReference type="SUPFAM" id="SSF52743">
    <property type="entry name" value="Subtilisin-like"/>
    <property type="match status" value="1"/>
</dbReference>
<dbReference type="GO" id="GO:0004252">
    <property type="term" value="F:serine-type endopeptidase activity"/>
    <property type="evidence" value="ECO:0007669"/>
    <property type="project" value="UniProtKB-UniRule"/>
</dbReference>
<keyword evidence="6 9" id="KW-0645">Protease</keyword>
<dbReference type="PROSITE" id="PS00018">
    <property type="entry name" value="EF_HAND_1"/>
    <property type="match status" value="2"/>
</dbReference>
<evidence type="ECO:0000256" key="6">
    <source>
        <dbReference type="PROSITE-ProRule" id="PRU01240"/>
    </source>
</evidence>
<accession>A0A0K1EDT6</accession>
<dbReference type="InterPro" id="IPR000209">
    <property type="entry name" value="Peptidase_S8/S53_dom"/>
</dbReference>
<dbReference type="Gene3D" id="3.40.50.200">
    <property type="entry name" value="Peptidase S8/S53 domain"/>
    <property type="match status" value="1"/>
</dbReference>
<dbReference type="PANTHER" id="PTHR21419">
    <property type="match status" value="1"/>
</dbReference>
<dbReference type="KEGG" id="ccro:CMC5_028770"/>
<dbReference type="InterPro" id="IPR028994">
    <property type="entry name" value="Integrin_alpha_N"/>
</dbReference>
<dbReference type="AlphaFoldDB" id="A0A0K1EDT6"/>
<keyword evidence="10" id="KW-1185">Reference proteome</keyword>